<protein>
    <submittedName>
        <fullName evidence="2">Putative secreted protein</fullName>
    </submittedName>
</protein>
<evidence type="ECO:0000313" key="3">
    <source>
        <dbReference type="Proteomes" id="UP000196053"/>
    </source>
</evidence>
<dbReference type="OrthoDB" id="10006237at2"/>
<evidence type="ECO:0000313" key="2">
    <source>
        <dbReference type="EMBL" id="CUH92928.1"/>
    </source>
</evidence>
<proteinExistence type="predicted"/>
<feature type="chain" id="PRO_5038610426" evidence="1">
    <location>
        <begin position="25"/>
        <end position="298"/>
    </location>
</feature>
<dbReference type="PROSITE" id="PS51257">
    <property type="entry name" value="PROKAR_LIPOPROTEIN"/>
    <property type="match status" value="1"/>
</dbReference>
<reference evidence="3" key="1">
    <citation type="submission" date="2015-09" db="EMBL/GenBank/DDBJ databases">
        <authorList>
            <person name="Wibberg D."/>
        </authorList>
    </citation>
    <scope>NUCLEOTIDE SEQUENCE [LARGE SCALE GENOMIC DNA]</scope>
    <source>
        <strain evidence="3">SD1D</strain>
    </source>
</reference>
<dbReference type="EMBL" id="LN879430">
    <property type="protein sequence ID" value="CUH92928.1"/>
    <property type="molecule type" value="Genomic_DNA"/>
</dbReference>
<name>A0A0K8J6G1_9FIRM</name>
<gene>
    <name evidence="2" type="ORF">SD1D_1382</name>
</gene>
<evidence type="ECO:0000256" key="1">
    <source>
        <dbReference type="SAM" id="SignalP"/>
    </source>
</evidence>
<organism evidence="2 3">
    <name type="scientific">Herbinix luporum</name>
    <dbReference type="NCBI Taxonomy" id="1679721"/>
    <lineage>
        <taxon>Bacteria</taxon>
        <taxon>Bacillati</taxon>
        <taxon>Bacillota</taxon>
        <taxon>Clostridia</taxon>
        <taxon>Lachnospirales</taxon>
        <taxon>Lachnospiraceae</taxon>
        <taxon>Herbinix</taxon>
    </lineage>
</organism>
<dbReference type="RefSeq" id="WP_058258256.1">
    <property type="nucleotide sequence ID" value="NZ_DUPS01000015.1"/>
</dbReference>
<keyword evidence="3" id="KW-1185">Reference proteome</keyword>
<dbReference type="AlphaFoldDB" id="A0A0K8J6G1"/>
<dbReference type="Proteomes" id="UP000196053">
    <property type="component" value="Chromosome I"/>
</dbReference>
<sequence length="298" mass="33777">MKFKKFSQLFALLVLIITIFTSCTKSNTGRHGKELDFASNGSKVFINTKSSNVLSLNIALFSNNKISDVKYIGLEGSNINNADFDVNIIDNTVNELNRFKYKGLYTKYIMLEITKKNEAVQSCEFNKLVLNVDGERRDINFSTPVKHQFVEGNVFTEALEISVIPNEFAASFINNKDASAIYEFTATKDLTIERVYFDDFLEPIDIFYSINNSQPQSAIFPINVSNGDQINIGFSIDSKIVDSNSYVSTNLIFEYKTNNSDENIYNSVFVVFDPIYPLTDNEFKNIEQLIDGIISNDE</sequence>
<accession>A0A0K8J6G1</accession>
<keyword evidence="1" id="KW-0732">Signal</keyword>
<dbReference type="KEGG" id="hsd:SD1D_1382"/>
<feature type="signal peptide" evidence="1">
    <location>
        <begin position="1"/>
        <end position="24"/>
    </location>
</feature>